<dbReference type="InterPro" id="IPR051783">
    <property type="entry name" value="NAD(P)-dependent_oxidoreduct"/>
</dbReference>
<organism evidence="2 3">
    <name type="scientific">Spirosoma profusum</name>
    <dbReference type="NCBI Taxonomy" id="2771354"/>
    <lineage>
        <taxon>Bacteria</taxon>
        <taxon>Pseudomonadati</taxon>
        <taxon>Bacteroidota</taxon>
        <taxon>Cytophagia</taxon>
        <taxon>Cytophagales</taxon>
        <taxon>Cytophagaceae</taxon>
        <taxon>Spirosoma</taxon>
    </lineage>
</organism>
<dbReference type="AlphaFoldDB" id="A0A926Y4P4"/>
<dbReference type="PANTHER" id="PTHR48079">
    <property type="entry name" value="PROTEIN YEEZ"/>
    <property type="match status" value="1"/>
</dbReference>
<dbReference type="PANTHER" id="PTHR48079:SF6">
    <property type="entry name" value="NAD(P)-BINDING DOMAIN-CONTAINING PROTEIN-RELATED"/>
    <property type="match status" value="1"/>
</dbReference>
<dbReference type="EMBL" id="JACWZY010000022">
    <property type="protein sequence ID" value="MBD2703490.1"/>
    <property type="molecule type" value="Genomic_DNA"/>
</dbReference>
<dbReference type="Proteomes" id="UP000598820">
    <property type="component" value="Unassembled WGS sequence"/>
</dbReference>
<name>A0A926Y4P4_9BACT</name>
<accession>A0A926Y4P4</accession>
<evidence type="ECO:0000313" key="3">
    <source>
        <dbReference type="Proteomes" id="UP000598820"/>
    </source>
</evidence>
<evidence type="ECO:0000313" key="2">
    <source>
        <dbReference type="EMBL" id="MBD2703490.1"/>
    </source>
</evidence>
<dbReference type="Pfam" id="PF01370">
    <property type="entry name" value="Epimerase"/>
    <property type="match status" value="1"/>
</dbReference>
<sequence>MKKKILLAGASGAVGQRLSRLLVADGWPVVGTTRSEEKAALLRSIGIEPVVVDVFDVASLNHVFAEFRPTIVIHQLTDLPPALDPAKMPEALIRNTYLREVGTRNLLRAAMSVGVERVIAQSIAFAYASGPTPYAEDAPLDPSSKGVISLEEQVLSVGGIVLRYGKFYGPGTGFDSPPAGCAVHVDAAADAACRAITQGESGIYNIAEDGGTVQTDKAKRELSWDADFRINE</sequence>
<comment type="caution">
    <text evidence="2">The sequence shown here is derived from an EMBL/GenBank/DDBJ whole genome shotgun (WGS) entry which is preliminary data.</text>
</comment>
<dbReference type="InterPro" id="IPR001509">
    <property type="entry name" value="Epimerase_deHydtase"/>
</dbReference>
<protein>
    <submittedName>
        <fullName evidence="2">NAD(P)-dependent oxidoreductase</fullName>
    </submittedName>
</protein>
<dbReference type="RefSeq" id="WP_190889337.1">
    <property type="nucleotide sequence ID" value="NZ_JACWZY010000022.1"/>
</dbReference>
<reference evidence="2" key="1">
    <citation type="submission" date="2020-09" db="EMBL/GenBank/DDBJ databases">
        <authorList>
            <person name="Kim M.K."/>
        </authorList>
    </citation>
    <scope>NUCLEOTIDE SEQUENCE</scope>
    <source>
        <strain evidence="2">BT702</strain>
    </source>
</reference>
<dbReference type="GO" id="GO:0004029">
    <property type="term" value="F:aldehyde dehydrogenase (NAD+) activity"/>
    <property type="evidence" value="ECO:0007669"/>
    <property type="project" value="TreeGrafter"/>
</dbReference>
<gene>
    <name evidence="2" type="ORF">IC229_22790</name>
</gene>
<feature type="domain" description="NAD-dependent epimerase/dehydratase" evidence="1">
    <location>
        <begin position="5"/>
        <end position="171"/>
    </location>
</feature>
<evidence type="ECO:0000259" key="1">
    <source>
        <dbReference type="Pfam" id="PF01370"/>
    </source>
</evidence>
<dbReference type="InterPro" id="IPR036291">
    <property type="entry name" value="NAD(P)-bd_dom_sf"/>
</dbReference>
<proteinExistence type="predicted"/>
<dbReference type="GO" id="GO:0005737">
    <property type="term" value="C:cytoplasm"/>
    <property type="evidence" value="ECO:0007669"/>
    <property type="project" value="TreeGrafter"/>
</dbReference>
<dbReference type="SUPFAM" id="SSF51735">
    <property type="entry name" value="NAD(P)-binding Rossmann-fold domains"/>
    <property type="match status" value="1"/>
</dbReference>
<dbReference type="Gene3D" id="3.40.50.720">
    <property type="entry name" value="NAD(P)-binding Rossmann-like Domain"/>
    <property type="match status" value="1"/>
</dbReference>
<keyword evidence="3" id="KW-1185">Reference proteome</keyword>